<protein>
    <submittedName>
        <fullName evidence="2">Rrf2 family transcriptional regulator</fullName>
    </submittedName>
</protein>
<dbReference type="NCBIfam" id="TIGR00738">
    <property type="entry name" value="rrf2_super"/>
    <property type="match status" value="1"/>
</dbReference>
<dbReference type="InterPro" id="IPR036388">
    <property type="entry name" value="WH-like_DNA-bd_sf"/>
</dbReference>
<dbReference type="GO" id="GO:0005829">
    <property type="term" value="C:cytosol"/>
    <property type="evidence" value="ECO:0007669"/>
    <property type="project" value="TreeGrafter"/>
</dbReference>
<dbReference type="GO" id="GO:0003677">
    <property type="term" value="F:DNA binding"/>
    <property type="evidence" value="ECO:0007669"/>
    <property type="project" value="UniProtKB-KW"/>
</dbReference>
<dbReference type="InterPro" id="IPR036390">
    <property type="entry name" value="WH_DNA-bd_sf"/>
</dbReference>
<dbReference type="EMBL" id="QYUK01000011">
    <property type="protein sequence ID" value="RJF89804.1"/>
    <property type="molecule type" value="Genomic_DNA"/>
</dbReference>
<evidence type="ECO:0000313" key="3">
    <source>
        <dbReference type="Proteomes" id="UP000284605"/>
    </source>
</evidence>
<dbReference type="Pfam" id="PF02082">
    <property type="entry name" value="Rrf2"/>
    <property type="match status" value="1"/>
</dbReference>
<evidence type="ECO:0000313" key="2">
    <source>
        <dbReference type="EMBL" id="RJF89804.1"/>
    </source>
</evidence>
<sequence length="147" mass="16073">MRLTIYTDFSLRSLIFLGLHRDESVTIPDIAAAFDISEHHLRKVVHRLGQIGLVETTRGRNGGLRLAKNPEEISVGAVVRLMEEDFAMVQCFGDGNCRIAGVCALQGILAEAMSAWFAVLDRYTLADAIKNPKALLRRLGLPSPAAA</sequence>
<evidence type="ECO:0000256" key="1">
    <source>
        <dbReference type="ARBA" id="ARBA00023125"/>
    </source>
</evidence>
<gene>
    <name evidence="2" type="ORF">D3874_24920</name>
</gene>
<dbReference type="SUPFAM" id="SSF46785">
    <property type="entry name" value="Winged helix' DNA-binding domain"/>
    <property type="match status" value="1"/>
</dbReference>
<dbReference type="RefSeq" id="WP_119782037.1">
    <property type="nucleotide sequence ID" value="NZ_QYUK01000011.1"/>
</dbReference>
<name>A0A418WIE3_9PROT</name>
<organism evidence="2 3">
    <name type="scientific">Oleomonas cavernae</name>
    <dbReference type="NCBI Taxonomy" id="2320859"/>
    <lineage>
        <taxon>Bacteria</taxon>
        <taxon>Pseudomonadati</taxon>
        <taxon>Pseudomonadota</taxon>
        <taxon>Alphaproteobacteria</taxon>
        <taxon>Acetobacterales</taxon>
        <taxon>Acetobacteraceae</taxon>
        <taxon>Oleomonas</taxon>
    </lineage>
</organism>
<dbReference type="PANTHER" id="PTHR33221:SF4">
    <property type="entry name" value="HTH-TYPE TRANSCRIPTIONAL REPRESSOR NSRR"/>
    <property type="match status" value="1"/>
</dbReference>
<keyword evidence="1" id="KW-0238">DNA-binding</keyword>
<dbReference type="AlphaFoldDB" id="A0A418WIE3"/>
<dbReference type="OrthoDB" id="9795923at2"/>
<proteinExistence type="predicted"/>
<reference evidence="2 3" key="1">
    <citation type="submission" date="2018-09" db="EMBL/GenBank/DDBJ databases">
        <authorList>
            <person name="Zhu H."/>
        </authorList>
    </citation>
    <scope>NUCLEOTIDE SEQUENCE [LARGE SCALE GENOMIC DNA]</scope>
    <source>
        <strain evidence="2 3">K1W22B-8</strain>
    </source>
</reference>
<comment type="caution">
    <text evidence="2">The sequence shown here is derived from an EMBL/GenBank/DDBJ whole genome shotgun (WGS) entry which is preliminary data.</text>
</comment>
<accession>A0A418WIE3</accession>
<dbReference type="InterPro" id="IPR000944">
    <property type="entry name" value="Tscrpt_reg_Rrf2"/>
</dbReference>
<dbReference type="GO" id="GO:0003700">
    <property type="term" value="F:DNA-binding transcription factor activity"/>
    <property type="evidence" value="ECO:0007669"/>
    <property type="project" value="TreeGrafter"/>
</dbReference>
<dbReference type="Proteomes" id="UP000284605">
    <property type="component" value="Unassembled WGS sequence"/>
</dbReference>
<keyword evidence="3" id="KW-1185">Reference proteome</keyword>
<dbReference type="PANTHER" id="PTHR33221">
    <property type="entry name" value="WINGED HELIX-TURN-HELIX TRANSCRIPTIONAL REGULATOR, RRF2 FAMILY"/>
    <property type="match status" value="1"/>
</dbReference>
<dbReference type="PROSITE" id="PS51197">
    <property type="entry name" value="HTH_RRF2_2"/>
    <property type="match status" value="1"/>
</dbReference>
<dbReference type="Gene3D" id="1.10.10.10">
    <property type="entry name" value="Winged helix-like DNA-binding domain superfamily/Winged helix DNA-binding domain"/>
    <property type="match status" value="1"/>
</dbReference>